<dbReference type="AlphaFoldDB" id="I0V6K6"/>
<keyword evidence="3" id="KW-1185">Reference proteome</keyword>
<dbReference type="Proteomes" id="UP000004691">
    <property type="component" value="Unassembled WGS sequence"/>
</dbReference>
<sequence length="181" mass="18737">MKLLPKTVARTVAVIALALGTVGVTGSPALAQTEDPRATVFPGNATTCEDAGLEGEILTPGVDFTYTGGGPDDQFVTIESVSEGTEVTGIVVKGGPNYNVYVPGTLGLPADPPWEDLRSPLNEGGNIPTISHWFVCGTPGDGNGNGNGDGDKCCPGLLGIFQLENINQNSGYINETHGWKH</sequence>
<feature type="signal peptide" evidence="1">
    <location>
        <begin position="1"/>
        <end position="31"/>
    </location>
</feature>
<proteinExistence type="predicted"/>
<protein>
    <recommendedName>
        <fullName evidence="4">Secreted protein</fullName>
    </recommendedName>
</protein>
<evidence type="ECO:0000313" key="2">
    <source>
        <dbReference type="EMBL" id="EID55759.1"/>
    </source>
</evidence>
<dbReference type="OrthoDB" id="3700838at2"/>
<gene>
    <name evidence="2" type="ORF">SacxiDRAFT_3560</name>
</gene>
<reference evidence="2 3" key="1">
    <citation type="submission" date="2012-01" db="EMBL/GenBank/DDBJ databases">
        <title>Improved High-Quality Draft sequence of Saccharomonospora xinjiangensis XJ-54.</title>
        <authorList>
            <consortium name="US DOE Joint Genome Institute"/>
            <person name="Lucas S."/>
            <person name="Han J."/>
            <person name="Lapidus A."/>
            <person name="Cheng J.-F."/>
            <person name="Goodwin L."/>
            <person name="Pitluck S."/>
            <person name="Peters L."/>
            <person name="Mikhailova N."/>
            <person name="Teshima H."/>
            <person name="Detter J.C."/>
            <person name="Han C."/>
            <person name="Tapia R."/>
            <person name="Land M."/>
            <person name="Hauser L."/>
            <person name="Kyrpides N."/>
            <person name="Ivanova N."/>
            <person name="Pagani I."/>
            <person name="Brambilla E.-M."/>
            <person name="Klenk H.-P."/>
            <person name="Woyke T."/>
        </authorList>
    </citation>
    <scope>NUCLEOTIDE SEQUENCE [LARGE SCALE GENOMIC DNA]</scope>
    <source>
        <strain evidence="2 3">XJ-54</strain>
    </source>
</reference>
<accession>I0V6K6</accession>
<dbReference type="RefSeq" id="WP_006239947.1">
    <property type="nucleotide sequence ID" value="NZ_JH636049.1"/>
</dbReference>
<name>I0V6K6_9PSEU</name>
<dbReference type="EMBL" id="JH636049">
    <property type="protein sequence ID" value="EID55759.1"/>
    <property type="molecule type" value="Genomic_DNA"/>
</dbReference>
<evidence type="ECO:0000256" key="1">
    <source>
        <dbReference type="SAM" id="SignalP"/>
    </source>
</evidence>
<keyword evidence="1" id="KW-0732">Signal</keyword>
<dbReference type="HOGENOM" id="CLU_1488033_0_0_11"/>
<organism evidence="2 3">
    <name type="scientific">Saccharomonospora xinjiangensis XJ-54</name>
    <dbReference type="NCBI Taxonomy" id="882086"/>
    <lineage>
        <taxon>Bacteria</taxon>
        <taxon>Bacillati</taxon>
        <taxon>Actinomycetota</taxon>
        <taxon>Actinomycetes</taxon>
        <taxon>Pseudonocardiales</taxon>
        <taxon>Pseudonocardiaceae</taxon>
        <taxon>Saccharomonospora</taxon>
    </lineage>
</organism>
<dbReference type="STRING" id="882086.SacxiDRAFT_3560"/>
<evidence type="ECO:0000313" key="3">
    <source>
        <dbReference type="Proteomes" id="UP000004691"/>
    </source>
</evidence>
<evidence type="ECO:0008006" key="4">
    <source>
        <dbReference type="Google" id="ProtNLM"/>
    </source>
</evidence>
<feature type="chain" id="PRO_5003634797" description="Secreted protein" evidence="1">
    <location>
        <begin position="32"/>
        <end position="181"/>
    </location>
</feature>